<dbReference type="OrthoDB" id="8736147at2"/>
<dbReference type="KEGG" id="rdi:CMV14_00295"/>
<dbReference type="Proteomes" id="UP000218934">
    <property type="component" value="Unassembled WGS sequence"/>
</dbReference>
<dbReference type="AlphaFoldDB" id="A0A2A4G0Z3"/>
<sequence>MAGYNRFYHLKKAWPLFPGIVRPIAAAFLGDHYARRRARRGRLRAGIDALVGLGFHLWIPRRAALVQRRFGYDENWRRRAIAIARARFADPNDIALFRIEQAEQLDHYIRRFEDAAINKRINPLGWTGDCALADKRRFAERCRIACLPHAETVAMVEAGQVHILADPADRPLIAKPADGEGGDGVRMLGSIADAPTLMARLRGIRHPTIVQPLIRVHPELADIALGALPTVRIVSILDEAGRPEVVSATFRCASDPRARVDNMKAGGLIVPVDLTDGRLGLACFGYGGHDHDIHPATGAPIAGRTLPGWAEAITLVTGAHCAAFADYALIGWDVALTGQGPVLIEGNGKPGVLMPQRAARRGLGESCYGALLAHHLATKS</sequence>
<evidence type="ECO:0000259" key="1">
    <source>
        <dbReference type="Pfam" id="PF14397"/>
    </source>
</evidence>
<evidence type="ECO:0000313" key="3">
    <source>
        <dbReference type="Proteomes" id="UP000218934"/>
    </source>
</evidence>
<dbReference type="Pfam" id="PF14397">
    <property type="entry name" value="ATPgrasp_ST"/>
    <property type="match status" value="1"/>
</dbReference>
<name>A0A2A4G0Z3_9SPHN</name>
<gene>
    <name evidence="2" type="ORF">COO09_05330</name>
</gene>
<dbReference type="InterPro" id="IPR039523">
    <property type="entry name" value="RimK-rel_E_lig_ATP-grasp"/>
</dbReference>
<organism evidence="2 3">
    <name type="scientific">Rhizorhabdus dicambivorans</name>
    <dbReference type="NCBI Taxonomy" id="1850238"/>
    <lineage>
        <taxon>Bacteria</taxon>
        <taxon>Pseudomonadati</taxon>
        <taxon>Pseudomonadota</taxon>
        <taxon>Alphaproteobacteria</taxon>
        <taxon>Sphingomonadales</taxon>
        <taxon>Sphingomonadaceae</taxon>
        <taxon>Rhizorhabdus</taxon>
    </lineage>
</organism>
<dbReference type="EMBL" id="NWUF01000004">
    <property type="protein sequence ID" value="PCE43382.1"/>
    <property type="molecule type" value="Genomic_DNA"/>
</dbReference>
<dbReference type="SUPFAM" id="SSF56059">
    <property type="entry name" value="Glutathione synthetase ATP-binding domain-like"/>
    <property type="match status" value="1"/>
</dbReference>
<keyword evidence="3" id="KW-1185">Reference proteome</keyword>
<comment type="caution">
    <text evidence="2">The sequence shown here is derived from an EMBL/GenBank/DDBJ whole genome shotgun (WGS) entry which is preliminary data.</text>
</comment>
<feature type="domain" description="Alpha-L-glutamate ligase-related protein ATP-grasp" evidence="1">
    <location>
        <begin position="132"/>
        <end position="364"/>
    </location>
</feature>
<proteinExistence type="predicted"/>
<protein>
    <recommendedName>
        <fullName evidence="1">Alpha-L-glutamate ligase-related protein ATP-grasp domain-containing protein</fullName>
    </recommendedName>
</protein>
<reference evidence="2 3" key="1">
    <citation type="submission" date="2017-09" db="EMBL/GenBank/DDBJ databases">
        <title>The Catabolism of 3,6-Dichlorosalicylic acid is Initiated by the Cytochrome P450 Monooxygenase DsmABC in Rhizorhabdus dicambivorans Ndbn-20.</title>
        <authorList>
            <person name="Na L."/>
        </authorList>
    </citation>
    <scope>NUCLEOTIDE SEQUENCE [LARGE SCALE GENOMIC DNA]</scope>
    <source>
        <strain evidence="2 3">Ndbn-20m</strain>
    </source>
</reference>
<evidence type="ECO:0000313" key="2">
    <source>
        <dbReference type="EMBL" id="PCE43382.1"/>
    </source>
</evidence>
<accession>A0A2A4G0Z3</accession>